<sequence length="75" mass="8300">MRGQSGLCLGAGVRAQNAPREFRIGYQKFGLIVAARQQRLIGKPLLSRLRIAGRGVRRRPIGGPARSPRGPRRLR</sequence>
<dbReference type="Proteomes" id="UP000029492">
    <property type="component" value="Chromosome"/>
</dbReference>
<name>A0A089Q097_9HYPH</name>
<dbReference type="KEGG" id="mor:MOC_0284"/>
<gene>
    <name evidence="1" type="ORF">MOC_0284</name>
</gene>
<dbReference type="STRING" id="693986.MOC_0284"/>
<evidence type="ECO:0000313" key="2">
    <source>
        <dbReference type="Proteomes" id="UP000029492"/>
    </source>
</evidence>
<dbReference type="EMBL" id="CP003811">
    <property type="protein sequence ID" value="AIQ88039.1"/>
    <property type="molecule type" value="Genomic_DNA"/>
</dbReference>
<keyword evidence="2" id="KW-1185">Reference proteome</keyword>
<organism evidence="1 2">
    <name type="scientific">Methylobacterium oryzae CBMB20</name>
    <dbReference type="NCBI Taxonomy" id="693986"/>
    <lineage>
        <taxon>Bacteria</taxon>
        <taxon>Pseudomonadati</taxon>
        <taxon>Pseudomonadota</taxon>
        <taxon>Alphaproteobacteria</taxon>
        <taxon>Hyphomicrobiales</taxon>
        <taxon>Methylobacteriaceae</taxon>
        <taxon>Methylobacterium</taxon>
    </lineage>
</organism>
<proteinExistence type="predicted"/>
<dbReference type="HOGENOM" id="CLU_2666913_0_0_5"/>
<accession>A0A089Q097</accession>
<reference evidence="1 2" key="1">
    <citation type="journal article" date="2014" name="PLoS ONE">
        <title>Genome Information of Methylobacterium oryzae, a Plant-Probiotic Methylotroph in the Phyllosphere.</title>
        <authorList>
            <person name="Kwak M.J."/>
            <person name="Jeong H."/>
            <person name="Madhaiyan M."/>
            <person name="Lee Y."/>
            <person name="Sa T.M."/>
            <person name="Oh T.K."/>
            <person name="Kim J.F."/>
        </authorList>
    </citation>
    <scope>NUCLEOTIDE SEQUENCE [LARGE SCALE GENOMIC DNA]</scope>
    <source>
        <strain evidence="1 2">CBMB20</strain>
    </source>
</reference>
<evidence type="ECO:0000313" key="1">
    <source>
        <dbReference type="EMBL" id="AIQ88039.1"/>
    </source>
</evidence>
<protein>
    <submittedName>
        <fullName evidence="1">Protein of unassigned function</fullName>
    </submittedName>
</protein>
<dbReference type="AlphaFoldDB" id="A0A089Q097"/>